<gene>
    <name evidence="1" type="ORF">IE990_21770</name>
</gene>
<comment type="caution">
    <text evidence="1">The sequence shown here is derived from an EMBL/GenBank/DDBJ whole genome shotgun (WGS) entry which is preliminary data.</text>
</comment>
<organism evidence="1 2">
    <name type="scientific">Klebsiella pneumoniae</name>
    <dbReference type="NCBI Taxonomy" id="573"/>
    <lineage>
        <taxon>Bacteria</taxon>
        <taxon>Pseudomonadati</taxon>
        <taxon>Pseudomonadota</taxon>
        <taxon>Gammaproteobacteria</taxon>
        <taxon>Enterobacterales</taxon>
        <taxon>Enterobacteriaceae</taxon>
        <taxon>Klebsiella/Raoultella group</taxon>
        <taxon>Klebsiella</taxon>
        <taxon>Klebsiella pneumoniae complex</taxon>
    </lineage>
</organism>
<dbReference type="EMBL" id="JACXTH010000002">
    <property type="protein sequence ID" value="MBD3704687.1"/>
    <property type="molecule type" value="Genomic_DNA"/>
</dbReference>
<protein>
    <submittedName>
        <fullName evidence="1">Uncharacterized protein</fullName>
    </submittedName>
</protein>
<dbReference type="Proteomes" id="UP000652007">
    <property type="component" value="Unassembled WGS sequence"/>
</dbReference>
<reference evidence="1" key="1">
    <citation type="submission" date="2020-07" db="EMBL/GenBank/DDBJ databases">
        <title>Clinical and genomic characterization of carbapenemase-producing Enterobacterales causing secondary infections during the COVID-19 crisis at a New York City hospital.</title>
        <authorList>
            <person name="Gomez-Simmonds A."/>
            <person name="Annavajhala M.K."/>
            <person name="Uhlemann A.-C."/>
        </authorList>
    </citation>
    <scope>NUCLEOTIDE SEQUENCE</scope>
    <source>
        <strain evidence="1">NK1596</strain>
    </source>
</reference>
<proteinExistence type="predicted"/>
<dbReference type="AlphaFoldDB" id="A0A927DGW4"/>
<accession>A0A927DGW4</accession>
<name>A0A927DGW4_KLEPN</name>
<sequence>MNIITAVSSRLTGTGGRVSGSGRQSACHSLSETARASGVFFQPVLYGRIEQDNPGSDMAYQRLAFGLLKLGAERHHFDAQTQRGKRTSQKAG</sequence>
<evidence type="ECO:0000313" key="2">
    <source>
        <dbReference type="Proteomes" id="UP000652007"/>
    </source>
</evidence>
<evidence type="ECO:0000313" key="1">
    <source>
        <dbReference type="EMBL" id="MBD3704687.1"/>
    </source>
</evidence>